<dbReference type="InterPro" id="IPR003968">
    <property type="entry name" value="K_chnl_volt-dep_Kv"/>
</dbReference>
<dbReference type="InterPro" id="IPR000210">
    <property type="entry name" value="BTB/POZ_dom"/>
</dbReference>
<sequence length="624" mass="70362">MADFRGSGTVKKPMTPVRRFSDSTSSMSDVLAEDDALPMAVGGKGLPRGIDLLMISMCNSFNRELVHLPKIKKPTRKRHRSKAFVNSNASFTSFTRNSGSSTPSKAGKTAISSFHRSIQRLLNVHPEKYRLHSQQQLYSRSVSPQPMPANHEVRSKSIDFGPSLIQRAKSATPEAGKTLLIPNGVHNGPKRSCGSLSDVKSPVPIYQVPPTPTVSRNSRNPSYNIDLGLLDDNVEDLFTDDEDKIPNEIITINVSGMRFQTRERTLLRFPETVLGNPFKRRRYYNVVTGEYFFDRHRTCFESILHIYQSDGQVLRPETIPLDLFLEELRFYQFSDEIHQKFWASEGYVKPIEPVLPSNRTQRMFWQFLEYPESSIPAKIFAWFSIISIIISIASLCLETINALKPYGEVFNMLELLCSVWFLIELVTRFIFCPEKGNFCKNLLNILDLMAVAPFFFSLLFNVTSAMPFSVFRIIRLIRVFRIFKLGRHSVGLRVLGKTFAASKDEFALLIFFLGIALVLFSSGVYFAEQGEPDTKFTSIPAAFWFVLATLSTVGYGDLVPTGPYGKIVGGFCSLIGVVTIALPVPIIVANFKRFYRQESRLAQMYATAQLDNLSNISNKSFDAG</sequence>
<keyword evidence="9" id="KW-0406">Ion transport</keyword>
<feature type="transmembrane region" description="Helical" evidence="13">
    <location>
        <begin position="567"/>
        <end position="591"/>
    </location>
</feature>
<keyword evidence="7" id="KW-0630">Potassium</keyword>
<evidence type="ECO:0000313" key="15">
    <source>
        <dbReference type="Proteomes" id="UP000492821"/>
    </source>
</evidence>
<keyword evidence="3" id="KW-0633">Potassium transport</keyword>
<dbReference type="InterPro" id="IPR003131">
    <property type="entry name" value="T1-type_BTB"/>
</dbReference>
<evidence type="ECO:0000256" key="3">
    <source>
        <dbReference type="ARBA" id="ARBA00022538"/>
    </source>
</evidence>
<evidence type="ECO:0000256" key="5">
    <source>
        <dbReference type="ARBA" id="ARBA00022826"/>
    </source>
</evidence>
<feature type="transmembrane region" description="Helical" evidence="13">
    <location>
        <begin position="451"/>
        <end position="474"/>
    </location>
</feature>
<dbReference type="SMART" id="SM00225">
    <property type="entry name" value="BTB"/>
    <property type="match status" value="1"/>
</dbReference>
<keyword evidence="5" id="KW-0631">Potassium channel</keyword>
<dbReference type="FunFam" id="1.10.287.70:FF:000011">
    <property type="entry name" value="Potassium channel, voltage-gated Shaw-related subfamily C, member 4"/>
    <property type="match status" value="1"/>
</dbReference>
<keyword evidence="10 13" id="KW-0472">Membrane</keyword>
<evidence type="ECO:0000256" key="7">
    <source>
        <dbReference type="ARBA" id="ARBA00022958"/>
    </source>
</evidence>
<keyword evidence="15" id="KW-1185">Reference proteome</keyword>
<dbReference type="PRINTS" id="PR01491">
    <property type="entry name" value="KVCHANNEL"/>
</dbReference>
<dbReference type="Pfam" id="PF00520">
    <property type="entry name" value="Ion_trans"/>
    <property type="match status" value="1"/>
</dbReference>
<protein>
    <submittedName>
        <fullName evidence="16">BTB domain-containing protein</fullName>
    </submittedName>
</protein>
<dbReference type="InterPro" id="IPR003972">
    <property type="entry name" value="K_chnl_volt-dep_Kv1"/>
</dbReference>
<evidence type="ECO:0000256" key="9">
    <source>
        <dbReference type="ARBA" id="ARBA00023065"/>
    </source>
</evidence>
<evidence type="ECO:0000256" key="1">
    <source>
        <dbReference type="ARBA" id="ARBA00004141"/>
    </source>
</evidence>
<accession>A0A7E4V2I0</accession>
<dbReference type="InterPro" id="IPR027359">
    <property type="entry name" value="Volt_channel_dom_sf"/>
</dbReference>
<dbReference type="GO" id="GO:0051260">
    <property type="term" value="P:protein homooligomerization"/>
    <property type="evidence" value="ECO:0007669"/>
    <property type="project" value="InterPro"/>
</dbReference>
<dbReference type="SUPFAM" id="SSF54695">
    <property type="entry name" value="POZ domain"/>
    <property type="match status" value="1"/>
</dbReference>
<evidence type="ECO:0000256" key="10">
    <source>
        <dbReference type="ARBA" id="ARBA00023136"/>
    </source>
</evidence>
<dbReference type="InterPro" id="IPR005821">
    <property type="entry name" value="Ion_trans_dom"/>
</dbReference>
<feature type="transmembrane region" description="Helical" evidence="13">
    <location>
        <begin position="409"/>
        <end position="431"/>
    </location>
</feature>
<dbReference type="InterPro" id="IPR028325">
    <property type="entry name" value="VG_K_chnl"/>
</dbReference>
<feature type="transmembrane region" description="Helical" evidence="13">
    <location>
        <begin position="506"/>
        <end position="527"/>
    </location>
</feature>
<dbReference type="SUPFAM" id="SSF81324">
    <property type="entry name" value="Voltage-gated potassium channels"/>
    <property type="match status" value="1"/>
</dbReference>
<comment type="subcellular location">
    <subcellularLocation>
        <location evidence="1">Membrane</location>
        <topology evidence="1">Multi-pass membrane protein</topology>
    </subcellularLocation>
</comment>
<evidence type="ECO:0000256" key="6">
    <source>
        <dbReference type="ARBA" id="ARBA00022882"/>
    </source>
</evidence>
<reference evidence="16" key="2">
    <citation type="submission" date="2020-10" db="UniProtKB">
        <authorList>
            <consortium name="WormBaseParasite"/>
        </authorList>
    </citation>
    <scope>IDENTIFICATION</scope>
</reference>
<keyword evidence="4 13" id="KW-0812">Transmembrane</keyword>
<keyword evidence="11" id="KW-0407">Ion channel</keyword>
<evidence type="ECO:0000313" key="16">
    <source>
        <dbReference type="WBParaSite" id="Pan_g15441.t1"/>
    </source>
</evidence>
<dbReference type="WBParaSite" id="Pan_g15441.t1">
    <property type="protein sequence ID" value="Pan_g15441.t1"/>
    <property type="gene ID" value="Pan_g15441"/>
</dbReference>
<evidence type="ECO:0000256" key="11">
    <source>
        <dbReference type="ARBA" id="ARBA00023303"/>
    </source>
</evidence>
<keyword evidence="2" id="KW-0813">Transport</keyword>
<organism evidence="15 16">
    <name type="scientific">Panagrellus redivivus</name>
    <name type="common">Microworm</name>
    <dbReference type="NCBI Taxonomy" id="6233"/>
    <lineage>
        <taxon>Eukaryota</taxon>
        <taxon>Metazoa</taxon>
        <taxon>Ecdysozoa</taxon>
        <taxon>Nematoda</taxon>
        <taxon>Chromadorea</taxon>
        <taxon>Rhabditida</taxon>
        <taxon>Tylenchina</taxon>
        <taxon>Panagrolaimomorpha</taxon>
        <taxon>Panagrolaimoidea</taxon>
        <taxon>Panagrolaimidae</taxon>
        <taxon>Panagrellus</taxon>
    </lineage>
</organism>
<dbReference type="GO" id="GO:0008076">
    <property type="term" value="C:voltage-gated potassium channel complex"/>
    <property type="evidence" value="ECO:0007669"/>
    <property type="project" value="InterPro"/>
</dbReference>
<evidence type="ECO:0000256" key="4">
    <source>
        <dbReference type="ARBA" id="ARBA00022692"/>
    </source>
</evidence>
<dbReference type="Proteomes" id="UP000492821">
    <property type="component" value="Unassembled WGS sequence"/>
</dbReference>
<dbReference type="PANTHER" id="PTHR11537:SF113">
    <property type="entry name" value="POTASSIUM VOLTAGE-GATED CHANNEL PROTEIN SHAKER"/>
    <property type="match status" value="1"/>
</dbReference>
<dbReference type="GO" id="GO:0005251">
    <property type="term" value="F:delayed rectifier potassium channel activity"/>
    <property type="evidence" value="ECO:0007669"/>
    <property type="project" value="TreeGrafter"/>
</dbReference>
<dbReference type="GO" id="GO:0001508">
    <property type="term" value="P:action potential"/>
    <property type="evidence" value="ECO:0007669"/>
    <property type="project" value="TreeGrafter"/>
</dbReference>
<dbReference type="FunFam" id="3.30.710.10:FF:000214">
    <property type="entry name" value="Potassium voltage-gated channel protein shk-1"/>
    <property type="match status" value="1"/>
</dbReference>
<dbReference type="Gene3D" id="1.10.287.70">
    <property type="match status" value="1"/>
</dbReference>
<keyword evidence="6" id="KW-0851">Voltage-gated channel</keyword>
<proteinExistence type="predicted"/>
<dbReference type="AlphaFoldDB" id="A0A7E4V2I0"/>
<dbReference type="PRINTS" id="PR01496">
    <property type="entry name" value="SHAKERCHANEL"/>
</dbReference>
<keyword evidence="8 13" id="KW-1133">Transmembrane helix</keyword>
<evidence type="ECO:0000256" key="2">
    <source>
        <dbReference type="ARBA" id="ARBA00022448"/>
    </source>
</evidence>
<dbReference type="Gene3D" id="1.20.120.350">
    <property type="entry name" value="Voltage-gated potassium channels. Chain C"/>
    <property type="match status" value="1"/>
</dbReference>
<name>A0A7E4V2I0_PANRE</name>
<evidence type="ECO:0000259" key="14">
    <source>
        <dbReference type="SMART" id="SM00225"/>
    </source>
</evidence>
<dbReference type="Gene3D" id="3.30.710.10">
    <property type="entry name" value="Potassium Channel Kv1.1, Chain A"/>
    <property type="match status" value="1"/>
</dbReference>
<evidence type="ECO:0000256" key="8">
    <source>
        <dbReference type="ARBA" id="ARBA00022989"/>
    </source>
</evidence>
<dbReference type="PRINTS" id="PR00169">
    <property type="entry name" value="KCHANNEL"/>
</dbReference>
<dbReference type="PANTHER" id="PTHR11537">
    <property type="entry name" value="VOLTAGE-GATED POTASSIUM CHANNEL"/>
    <property type="match status" value="1"/>
</dbReference>
<feature type="domain" description="BTB" evidence="14">
    <location>
        <begin position="248"/>
        <end position="348"/>
    </location>
</feature>
<reference evidence="15" key="1">
    <citation type="journal article" date="2013" name="Genetics">
        <title>The draft genome and transcriptome of Panagrellus redivivus are shaped by the harsh demands of a free-living lifestyle.</title>
        <authorList>
            <person name="Srinivasan J."/>
            <person name="Dillman A.R."/>
            <person name="Macchietto M.G."/>
            <person name="Heikkinen L."/>
            <person name="Lakso M."/>
            <person name="Fracchia K.M."/>
            <person name="Antoshechkin I."/>
            <person name="Mortazavi A."/>
            <person name="Wong G."/>
            <person name="Sternberg P.W."/>
        </authorList>
    </citation>
    <scope>NUCLEOTIDE SEQUENCE [LARGE SCALE GENOMIC DNA]</scope>
    <source>
        <strain evidence="15">MT8872</strain>
    </source>
</reference>
<feature type="region of interest" description="Disordered" evidence="12">
    <location>
        <begin position="1"/>
        <end position="25"/>
    </location>
</feature>
<evidence type="ECO:0000256" key="12">
    <source>
        <dbReference type="SAM" id="MobiDB-lite"/>
    </source>
</evidence>
<evidence type="ECO:0000256" key="13">
    <source>
        <dbReference type="SAM" id="Phobius"/>
    </source>
</evidence>
<feature type="transmembrane region" description="Helical" evidence="13">
    <location>
        <begin position="379"/>
        <end position="397"/>
    </location>
</feature>
<dbReference type="InterPro" id="IPR011333">
    <property type="entry name" value="SKP1/BTB/POZ_sf"/>
</dbReference>
<dbReference type="Pfam" id="PF02214">
    <property type="entry name" value="BTB_2"/>
    <property type="match status" value="1"/>
</dbReference>